<evidence type="ECO:0000313" key="1">
    <source>
        <dbReference type="EMBL" id="WKN35144.1"/>
    </source>
</evidence>
<reference evidence="1" key="1">
    <citation type="journal article" date="2023" name="Comput. Struct. Biotechnol. J.">
        <title>Discovery of a novel marine Bacteroidetes with a rich repertoire of carbohydrate-active enzymes.</title>
        <authorList>
            <person name="Chen B."/>
            <person name="Liu G."/>
            <person name="Chen Q."/>
            <person name="Wang H."/>
            <person name="Liu L."/>
            <person name="Tang K."/>
        </authorList>
    </citation>
    <scope>NUCLEOTIDE SEQUENCE</scope>
    <source>
        <strain evidence="1">TK19036</strain>
    </source>
</reference>
<name>A0AA49GQ10_9BACT</name>
<gene>
    <name evidence="1" type="ORF">K4G66_22465</name>
</gene>
<accession>A0AA49GQ10</accession>
<proteinExistence type="predicted"/>
<protein>
    <submittedName>
        <fullName evidence="1">Uncharacterized protein</fullName>
    </submittedName>
</protein>
<organism evidence="1">
    <name type="scientific">Roseihalotalea indica</name>
    <dbReference type="NCBI Taxonomy" id="2867963"/>
    <lineage>
        <taxon>Bacteria</taxon>
        <taxon>Pseudomonadati</taxon>
        <taxon>Bacteroidota</taxon>
        <taxon>Cytophagia</taxon>
        <taxon>Cytophagales</taxon>
        <taxon>Catalimonadaceae</taxon>
        <taxon>Roseihalotalea</taxon>
    </lineage>
</organism>
<dbReference type="AlphaFoldDB" id="A0AA49GQ10"/>
<dbReference type="EMBL" id="CP120682">
    <property type="protein sequence ID" value="WKN35144.1"/>
    <property type="molecule type" value="Genomic_DNA"/>
</dbReference>
<sequence>MHRYPELMKLPEAAEKFYNEFRAVLPQEKFFTDFRFVHYCDGFQWAFHKYLMNDQSSLYKVNSQVRSYFFDNEGHVKRLALYAIFIKECMEETEAMLLDKEYYELMGKFQQAQEKILRLVNMLMGDAL</sequence>
<reference evidence="1" key="2">
    <citation type="journal article" date="2024" name="Antonie Van Leeuwenhoek">
        <title>Roseihalotalea indica gen. nov., sp. nov., a halophilic Bacteroidetes from mesopelagic Southwest Indian Ocean with higher carbohydrate metabolic potential.</title>
        <authorList>
            <person name="Chen B."/>
            <person name="Zhang M."/>
            <person name="Lin D."/>
            <person name="Ye J."/>
            <person name="Tang K."/>
        </authorList>
    </citation>
    <scope>NUCLEOTIDE SEQUENCE</scope>
    <source>
        <strain evidence="1">TK19036</strain>
    </source>
</reference>